<accession>A0A1X0SEU1</accession>
<sequence>MRNLPADDCQSPDFIKLCSIMKDELDRIHTTLERNVVFDMLVEGCHAKIFSMDLLYFKTYRLLTISKFYFPRSIHDVHSLVPCFRRLDNFKTKILYRKPEDKVAQMKHAHMLAKCAIDALKLQPRTFNSLEVIEREMKRVCTFVWTKNYTCSHRSAPGESASLLKHVPKFKNQSFLTLSYCHYNLLQMLSLFAVILDVSFFPTLGHLCPKLKEL</sequence>
<dbReference type="EMBL" id="KV921263">
    <property type="protein sequence ID" value="ORE22845.1"/>
    <property type="molecule type" value="Genomic_DNA"/>
</dbReference>
<dbReference type="AlphaFoldDB" id="A0A1X0SEU1"/>
<protein>
    <submittedName>
        <fullName evidence="1">Uncharacterized protein</fullName>
    </submittedName>
</protein>
<gene>
    <name evidence="1" type="ORF">BCV71DRAFT_252736</name>
</gene>
<evidence type="ECO:0000313" key="1">
    <source>
        <dbReference type="EMBL" id="ORE22845.1"/>
    </source>
</evidence>
<reference evidence="1 2" key="1">
    <citation type="journal article" date="2016" name="Proc. Natl. Acad. Sci. U.S.A.">
        <title>Lipid metabolic changes in an early divergent fungus govern the establishment of a mutualistic symbiosis with endobacteria.</title>
        <authorList>
            <person name="Lastovetsky O.A."/>
            <person name="Gaspar M.L."/>
            <person name="Mondo S.J."/>
            <person name="LaButti K.M."/>
            <person name="Sandor L."/>
            <person name="Grigoriev I.V."/>
            <person name="Henry S.A."/>
            <person name="Pawlowska T.E."/>
        </authorList>
    </citation>
    <scope>NUCLEOTIDE SEQUENCE [LARGE SCALE GENOMIC DNA]</scope>
    <source>
        <strain evidence="1 2">ATCC 11559</strain>
    </source>
</reference>
<proteinExistence type="predicted"/>
<organism evidence="1 2">
    <name type="scientific">Rhizopus microsporus</name>
    <dbReference type="NCBI Taxonomy" id="58291"/>
    <lineage>
        <taxon>Eukaryota</taxon>
        <taxon>Fungi</taxon>
        <taxon>Fungi incertae sedis</taxon>
        <taxon>Mucoromycota</taxon>
        <taxon>Mucoromycotina</taxon>
        <taxon>Mucoromycetes</taxon>
        <taxon>Mucorales</taxon>
        <taxon>Mucorineae</taxon>
        <taxon>Rhizopodaceae</taxon>
        <taxon>Rhizopus</taxon>
    </lineage>
</organism>
<name>A0A1X0SEU1_RHIZD</name>
<dbReference type="Proteomes" id="UP000242381">
    <property type="component" value="Unassembled WGS sequence"/>
</dbReference>
<evidence type="ECO:0000313" key="2">
    <source>
        <dbReference type="Proteomes" id="UP000242381"/>
    </source>
</evidence>